<dbReference type="Proteomes" id="UP000314294">
    <property type="component" value="Unassembled WGS sequence"/>
</dbReference>
<dbReference type="EMBL" id="SRLO01000036">
    <property type="protein sequence ID" value="TNN82966.1"/>
    <property type="molecule type" value="Genomic_DNA"/>
</dbReference>
<keyword evidence="2" id="KW-1185">Reference proteome</keyword>
<reference evidence="1 2" key="1">
    <citation type="submission" date="2019-03" db="EMBL/GenBank/DDBJ databases">
        <title>First draft genome of Liparis tanakae, snailfish: a comprehensive survey of snailfish specific genes.</title>
        <authorList>
            <person name="Kim W."/>
            <person name="Song I."/>
            <person name="Jeong J.-H."/>
            <person name="Kim D."/>
            <person name="Kim S."/>
            <person name="Ryu S."/>
            <person name="Song J.Y."/>
            <person name="Lee S.K."/>
        </authorList>
    </citation>
    <scope>NUCLEOTIDE SEQUENCE [LARGE SCALE GENOMIC DNA]</scope>
    <source>
        <tissue evidence="1">Muscle</tissue>
    </source>
</reference>
<evidence type="ECO:0000313" key="2">
    <source>
        <dbReference type="Proteomes" id="UP000314294"/>
    </source>
</evidence>
<dbReference type="AlphaFoldDB" id="A0A4Z2IYK6"/>
<protein>
    <submittedName>
        <fullName evidence="1">Uncharacterized protein</fullName>
    </submittedName>
</protein>
<evidence type="ECO:0000313" key="1">
    <source>
        <dbReference type="EMBL" id="TNN82966.1"/>
    </source>
</evidence>
<name>A0A4Z2IYK6_9TELE</name>
<proteinExistence type="predicted"/>
<accession>A0A4Z2IYK6</accession>
<sequence>MLLDMDTGGGTWIAVFPPPKLSLHINTVVTVRQGRGLGVYMGVEGSAYNDCDVEKRLHSWRISNTHKYISFCTEK</sequence>
<organism evidence="1 2">
    <name type="scientific">Liparis tanakae</name>
    <name type="common">Tanaka's snailfish</name>
    <dbReference type="NCBI Taxonomy" id="230148"/>
    <lineage>
        <taxon>Eukaryota</taxon>
        <taxon>Metazoa</taxon>
        <taxon>Chordata</taxon>
        <taxon>Craniata</taxon>
        <taxon>Vertebrata</taxon>
        <taxon>Euteleostomi</taxon>
        <taxon>Actinopterygii</taxon>
        <taxon>Neopterygii</taxon>
        <taxon>Teleostei</taxon>
        <taxon>Neoteleostei</taxon>
        <taxon>Acanthomorphata</taxon>
        <taxon>Eupercaria</taxon>
        <taxon>Perciformes</taxon>
        <taxon>Cottioidei</taxon>
        <taxon>Cottales</taxon>
        <taxon>Liparidae</taxon>
        <taxon>Liparis</taxon>
    </lineage>
</organism>
<gene>
    <name evidence="1" type="ORF">EYF80_006923</name>
</gene>
<comment type="caution">
    <text evidence="1">The sequence shown here is derived from an EMBL/GenBank/DDBJ whole genome shotgun (WGS) entry which is preliminary data.</text>
</comment>